<dbReference type="InterPro" id="IPR015919">
    <property type="entry name" value="Cadherin-like_sf"/>
</dbReference>
<sequence length="47" mass="4968">MLLDPVSNVLSWSVTSEDIGEHPVVLSVDDGHGGVTEQMFTLVVISG</sequence>
<reference evidence="1" key="1">
    <citation type="submission" date="2022-11" db="EMBL/GenBank/DDBJ databases">
        <title>Minimal conservation of predation-associated metabolite biosynthetic gene clusters underscores biosynthetic potential of Myxococcota including descriptions for ten novel species: Archangium lansinium sp. nov., Myxococcus landrumus sp. nov., Nannocystis bai.</title>
        <authorList>
            <person name="Ahearne A."/>
            <person name="Stevens C."/>
            <person name="Phillips K."/>
        </authorList>
    </citation>
    <scope>NUCLEOTIDE SEQUENCE</scope>
    <source>
        <strain evidence="1">Na p29</strain>
    </source>
</reference>
<dbReference type="GO" id="GO:0005509">
    <property type="term" value="F:calcium ion binding"/>
    <property type="evidence" value="ECO:0007669"/>
    <property type="project" value="InterPro"/>
</dbReference>
<comment type="caution">
    <text evidence="1">The sequence shown here is derived from an EMBL/GenBank/DDBJ whole genome shotgun (WGS) entry which is preliminary data.</text>
</comment>
<accession>A0A9X3IUM9</accession>
<organism evidence="1 2">
    <name type="scientific">Nannocystis pusilla</name>
    <dbReference type="NCBI Taxonomy" id="889268"/>
    <lineage>
        <taxon>Bacteria</taxon>
        <taxon>Pseudomonadati</taxon>
        <taxon>Myxococcota</taxon>
        <taxon>Polyangia</taxon>
        <taxon>Nannocystales</taxon>
        <taxon>Nannocystaceae</taxon>
        <taxon>Nannocystis</taxon>
    </lineage>
</organism>
<dbReference type="EMBL" id="JAPNKE010000002">
    <property type="protein sequence ID" value="MCY1005337.1"/>
    <property type="molecule type" value="Genomic_DNA"/>
</dbReference>
<protein>
    <recommendedName>
        <fullName evidence="3">Cadherin domain-containing protein</fullName>
    </recommendedName>
</protein>
<dbReference type="SUPFAM" id="SSF49313">
    <property type="entry name" value="Cadherin-like"/>
    <property type="match status" value="1"/>
</dbReference>
<proteinExistence type="predicted"/>
<keyword evidence="2" id="KW-1185">Reference proteome</keyword>
<name>A0A9X3IUM9_9BACT</name>
<evidence type="ECO:0008006" key="3">
    <source>
        <dbReference type="Google" id="ProtNLM"/>
    </source>
</evidence>
<dbReference type="GO" id="GO:0016020">
    <property type="term" value="C:membrane"/>
    <property type="evidence" value="ECO:0007669"/>
    <property type="project" value="InterPro"/>
</dbReference>
<dbReference type="RefSeq" id="WP_267766988.1">
    <property type="nucleotide sequence ID" value="NZ_JAPNKE010000002.1"/>
</dbReference>
<evidence type="ECO:0000313" key="1">
    <source>
        <dbReference type="EMBL" id="MCY1005337.1"/>
    </source>
</evidence>
<evidence type="ECO:0000313" key="2">
    <source>
        <dbReference type="Proteomes" id="UP001150924"/>
    </source>
</evidence>
<dbReference type="AlphaFoldDB" id="A0A9X3IUM9"/>
<dbReference type="Proteomes" id="UP001150924">
    <property type="component" value="Unassembled WGS sequence"/>
</dbReference>
<gene>
    <name evidence="1" type="ORF">OV079_07075</name>
</gene>